<proteinExistence type="predicted"/>
<evidence type="ECO:0000256" key="1">
    <source>
        <dbReference type="SAM" id="Coils"/>
    </source>
</evidence>
<dbReference type="Proteomes" id="UP001156940">
    <property type="component" value="Unassembled WGS sequence"/>
</dbReference>
<keyword evidence="4" id="KW-1185">Reference proteome</keyword>
<dbReference type="InterPro" id="IPR007470">
    <property type="entry name" value="HemX"/>
</dbReference>
<feature type="coiled-coil region" evidence="1">
    <location>
        <begin position="69"/>
        <end position="96"/>
    </location>
</feature>
<keyword evidence="2" id="KW-0812">Transmembrane</keyword>
<evidence type="ECO:0000313" key="4">
    <source>
        <dbReference type="Proteomes" id="UP001156940"/>
    </source>
</evidence>
<dbReference type="RefSeq" id="WP_280574460.1">
    <property type="nucleotide sequence ID" value="NZ_JARXRM010000031.1"/>
</dbReference>
<dbReference type="GO" id="GO:0032259">
    <property type="term" value="P:methylation"/>
    <property type="evidence" value="ECO:0007669"/>
    <property type="project" value="UniProtKB-KW"/>
</dbReference>
<dbReference type="EC" id="2.1.1.107" evidence="3"/>
<evidence type="ECO:0000313" key="3">
    <source>
        <dbReference type="EMBL" id="MDH5823306.1"/>
    </source>
</evidence>
<organism evidence="3 4">
    <name type="scientific">Luteimonas endophytica</name>
    <dbReference type="NCBI Taxonomy" id="3042023"/>
    <lineage>
        <taxon>Bacteria</taxon>
        <taxon>Pseudomonadati</taxon>
        <taxon>Pseudomonadota</taxon>
        <taxon>Gammaproteobacteria</taxon>
        <taxon>Lysobacterales</taxon>
        <taxon>Lysobacteraceae</taxon>
        <taxon>Luteimonas</taxon>
    </lineage>
</organism>
<reference evidence="3 4" key="1">
    <citation type="submission" date="2023-04" db="EMBL/GenBank/DDBJ databases">
        <title>Luteimonas endophyticus RD2P54.</title>
        <authorList>
            <person name="Sun J.-Q."/>
        </authorList>
    </citation>
    <scope>NUCLEOTIDE SEQUENCE [LARGE SCALE GENOMIC DNA]</scope>
    <source>
        <strain evidence="3 4">RD2P54</strain>
    </source>
</reference>
<gene>
    <name evidence="3" type="ORF">QFW77_09955</name>
</gene>
<keyword evidence="1" id="KW-0175">Coiled coil</keyword>
<keyword evidence="2" id="KW-1133">Transmembrane helix</keyword>
<accession>A0ABT6J925</accession>
<keyword evidence="3" id="KW-0489">Methyltransferase</keyword>
<comment type="caution">
    <text evidence="3">The sequence shown here is derived from an EMBL/GenBank/DDBJ whole genome shotgun (WGS) entry which is preliminary data.</text>
</comment>
<evidence type="ECO:0000256" key="2">
    <source>
        <dbReference type="SAM" id="Phobius"/>
    </source>
</evidence>
<keyword evidence="3" id="KW-0808">Transferase</keyword>
<keyword evidence="2" id="KW-0472">Membrane</keyword>
<name>A0ABT6J925_9GAMM</name>
<protein>
    <submittedName>
        <fullName evidence="3">Uroporphyrinogen-III C-methyltransferase</fullName>
        <ecNumber evidence="3">2.1.1.107</ecNumber>
    </submittedName>
</protein>
<dbReference type="EMBL" id="JARXRM010000031">
    <property type="protein sequence ID" value="MDH5823306.1"/>
    <property type="molecule type" value="Genomic_DNA"/>
</dbReference>
<sequence length="335" mass="36005">MIEPPHAPPPPARGRRAGWWLALALALLAALAAWAWWSAREQARLAGDRGVDQRVEALEARTGRLRDDLRAQAQRLQQAEATNRVLRDELLGLGQRAAIVEDDLAALAAPRRDAAQALRLDEVELLLAQGEQRLQLAGDLDGARRAYALAAQLLSGLDHPAPGLLDLRQALAQERAALDVLGEDPRRIAAGRLEALAAALPALPVDTPAGDAPAASWWQRAFGRLVEVRPTEGAVALEPADRAGGLAALQLELTLARAAIERRDEAGLRAALERIDAWLTRLWPDSPALRERRAGIAALRKAPLSVPLPVLGTTLDQLRRQRAGSPEGALAGRES</sequence>
<feature type="transmembrane region" description="Helical" evidence="2">
    <location>
        <begin position="17"/>
        <end position="37"/>
    </location>
</feature>
<dbReference type="PANTHER" id="PTHR38043:SF1">
    <property type="entry name" value="PROTEIN HEMX"/>
    <property type="match status" value="1"/>
</dbReference>
<dbReference type="PANTHER" id="PTHR38043">
    <property type="entry name" value="PROTEIN HEMX"/>
    <property type="match status" value="1"/>
</dbReference>
<dbReference type="GO" id="GO:0004851">
    <property type="term" value="F:uroporphyrin-III C-methyltransferase activity"/>
    <property type="evidence" value="ECO:0007669"/>
    <property type="project" value="UniProtKB-EC"/>
</dbReference>